<accession>A0AAE1D815</accession>
<sequence length="149" mass="16777">MLSVCRLELRESVPHLFNNLIRWRHINSQTFVHMGSCMAQQVDLLSWYVDGRGSVFPVCSHGELHGSTGRSPVMVCGWSRLGVSSLFTWGAAWLNRCFQFVHMGSCMAQQVDLLSWYVDGRGSILRRKSCGRGGYGGVVLDLMRSHPKM</sequence>
<reference evidence="1" key="1">
    <citation type="journal article" date="2023" name="G3 (Bethesda)">
        <title>A reference genome for the long-term kleptoplast-retaining sea slug Elysia crispata morphotype clarki.</title>
        <authorList>
            <person name="Eastman K.E."/>
            <person name="Pendleton A.L."/>
            <person name="Shaikh M.A."/>
            <person name="Suttiyut T."/>
            <person name="Ogas R."/>
            <person name="Tomko P."/>
            <person name="Gavelis G."/>
            <person name="Widhalm J.R."/>
            <person name="Wisecaver J.H."/>
        </authorList>
    </citation>
    <scope>NUCLEOTIDE SEQUENCE</scope>
    <source>
        <strain evidence="1">ECLA1</strain>
    </source>
</reference>
<evidence type="ECO:0000313" key="2">
    <source>
        <dbReference type="Proteomes" id="UP001283361"/>
    </source>
</evidence>
<comment type="caution">
    <text evidence="1">The sequence shown here is derived from an EMBL/GenBank/DDBJ whole genome shotgun (WGS) entry which is preliminary data.</text>
</comment>
<proteinExistence type="predicted"/>
<evidence type="ECO:0000313" key="1">
    <source>
        <dbReference type="EMBL" id="KAK3760756.1"/>
    </source>
</evidence>
<organism evidence="1 2">
    <name type="scientific">Elysia crispata</name>
    <name type="common">lettuce slug</name>
    <dbReference type="NCBI Taxonomy" id="231223"/>
    <lineage>
        <taxon>Eukaryota</taxon>
        <taxon>Metazoa</taxon>
        <taxon>Spiralia</taxon>
        <taxon>Lophotrochozoa</taxon>
        <taxon>Mollusca</taxon>
        <taxon>Gastropoda</taxon>
        <taxon>Heterobranchia</taxon>
        <taxon>Euthyneura</taxon>
        <taxon>Panpulmonata</taxon>
        <taxon>Sacoglossa</taxon>
        <taxon>Placobranchoidea</taxon>
        <taxon>Plakobranchidae</taxon>
        <taxon>Elysia</taxon>
    </lineage>
</organism>
<keyword evidence="2" id="KW-1185">Reference proteome</keyword>
<dbReference type="AlphaFoldDB" id="A0AAE1D815"/>
<name>A0AAE1D815_9GAST</name>
<dbReference type="EMBL" id="JAWDGP010004953">
    <property type="protein sequence ID" value="KAK3760756.1"/>
    <property type="molecule type" value="Genomic_DNA"/>
</dbReference>
<protein>
    <submittedName>
        <fullName evidence="1">Uncharacterized protein</fullName>
    </submittedName>
</protein>
<gene>
    <name evidence="1" type="ORF">RRG08_056167</name>
</gene>
<dbReference type="Proteomes" id="UP001283361">
    <property type="component" value="Unassembled WGS sequence"/>
</dbReference>